<protein>
    <submittedName>
        <fullName evidence="2">Uncharacterized protein</fullName>
    </submittedName>
</protein>
<name>A0A9N8ECK3_9STRA</name>
<gene>
    <name evidence="2" type="ORF">SEMRO_975_G226870.1</name>
</gene>
<comment type="caution">
    <text evidence="2">The sequence shown here is derived from an EMBL/GenBank/DDBJ whole genome shotgun (WGS) entry which is preliminary data.</text>
</comment>
<feature type="compositionally biased region" description="Polar residues" evidence="1">
    <location>
        <begin position="63"/>
        <end position="72"/>
    </location>
</feature>
<dbReference type="Proteomes" id="UP001153069">
    <property type="component" value="Unassembled WGS sequence"/>
</dbReference>
<sequence length="340" mass="36126">MEEAGSGDLPMEDCGLNLPASHDTGVSKNKSTDDGTVPCQEGVETTGLVAVNKNVFGLIRPASTDTKNQSNDNDMHQPRDGQAATTSPDLSTGQASDHSAFTNSRASTSSPGLSSGQADNIAGVSEVPDIRASTGSPDDQADNDVDRSVVPDSRSPGLSTDKAHNNVDYCSPDHLAVPEARRVAEAGKLATSQLLHSRIGVTRKEINQDQAWKSIGLTKKFGSGAGLAPNKAYLSVEAGSVALDEDTPGMLTVTFLLPGPERIKVKEQLESLGQNPIALFWTEAQLESSERLWHYIGHYQCAKIWEEDVTFSASFCWEKFNENVATKLDEIAAAGASGSH</sequence>
<evidence type="ECO:0000313" key="3">
    <source>
        <dbReference type="Proteomes" id="UP001153069"/>
    </source>
</evidence>
<dbReference type="EMBL" id="CAICTM010000973">
    <property type="protein sequence ID" value="CAB9518947.1"/>
    <property type="molecule type" value="Genomic_DNA"/>
</dbReference>
<reference evidence="2" key="1">
    <citation type="submission" date="2020-06" db="EMBL/GenBank/DDBJ databases">
        <authorList>
            <consortium name="Plant Systems Biology data submission"/>
        </authorList>
    </citation>
    <scope>NUCLEOTIDE SEQUENCE</scope>
    <source>
        <strain evidence="2">D6</strain>
    </source>
</reference>
<evidence type="ECO:0000256" key="1">
    <source>
        <dbReference type="SAM" id="MobiDB-lite"/>
    </source>
</evidence>
<organism evidence="2 3">
    <name type="scientific">Seminavis robusta</name>
    <dbReference type="NCBI Taxonomy" id="568900"/>
    <lineage>
        <taxon>Eukaryota</taxon>
        <taxon>Sar</taxon>
        <taxon>Stramenopiles</taxon>
        <taxon>Ochrophyta</taxon>
        <taxon>Bacillariophyta</taxon>
        <taxon>Bacillariophyceae</taxon>
        <taxon>Bacillariophycidae</taxon>
        <taxon>Naviculales</taxon>
        <taxon>Naviculaceae</taxon>
        <taxon>Seminavis</taxon>
    </lineage>
</organism>
<feature type="region of interest" description="Disordered" evidence="1">
    <location>
        <begin position="62"/>
        <end position="166"/>
    </location>
</feature>
<evidence type="ECO:0000313" key="2">
    <source>
        <dbReference type="EMBL" id="CAB9518947.1"/>
    </source>
</evidence>
<accession>A0A9N8ECK3</accession>
<proteinExistence type="predicted"/>
<keyword evidence="3" id="KW-1185">Reference proteome</keyword>
<feature type="compositionally biased region" description="Polar residues" evidence="1">
    <location>
        <begin position="83"/>
        <end position="118"/>
    </location>
</feature>
<feature type="region of interest" description="Disordered" evidence="1">
    <location>
        <begin position="1"/>
        <end position="41"/>
    </location>
</feature>
<dbReference type="AlphaFoldDB" id="A0A9N8ECK3"/>